<organism evidence="1 2">
    <name type="scientific">Solanum tuberosum</name>
    <name type="common">Potato</name>
    <dbReference type="NCBI Taxonomy" id="4113"/>
    <lineage>
        <taxon>Eukaryota</taxon>
        <taxon>Viridiplantae</taxon>
        <taxon>Streptophyta</taxon>
        <taxon>Embryophyta</taxon>
        <taxon>Tracheophyta</taxon>
        <taxon>Spermatophyta</taxon>
        <taxon>Magnoliopsida</taxon>
        <taxon>eudicotyledons</taxon>
        <taxon>Gunneridae</taxon>
        <taxon>Pentapetalae</taxon>
        <taxon>asterids</taxon>
        <taxon>lamiids</taxon>
        <taxon>Solanales</taxon>
        <taxon>Solanaceae</taxon>
        <taxon>Solanoideae</taxon>
        <taxon>Solaneae</taxon>
        <taxon>Solanum</taxon>
    </lineage>
</organism>
<reference evidence="1" key="2">
    <citation type="submission" date="2015-06" db="UniProtKB">
        <authorList>
            <consortium name="EnsemblPlants"/>
        </authorList>
    </citation>
    <scope>IDENTIFICATION</scope>
    <source>
        <strain evidence="1">DM1-3 516 R44</strain>
    </source>
</reference>
<sequence>MPSSESSGITVDDLTIGEVESSTAIVFTNRRMQQQQQQPLPFGSEFSIFQPELSSRSLIKANVEGPARRPGSFVECFMAFVACFEFHNI</sequence>
<dbReference type="EnsemblPlants" id="PGSC0003DMT400086012">
    <property type="protein sequence ID" value="PGSC0003DMT400086012"/>
    <property type="gene ID" value="PGSC0003DMG400035583"/>
</dbReference>
<evidence type="ECO:0000313" key="1">
    <source>
        <dbReference type="EnsemblPlants" id="PGSC0003DMT400086012"/>
    </source>
</evidence>
<dbReference type="PaxDb" id="4113-PGSC0003DMT400086012"/>
<dbReference type="HOGENOM" id="CLU_2459092_0_0_1"/>
<name>M1DAT2_SOLTU</name>
<dbReference type="Proteomes" id="UP000011115">
    <property type="component" value="Unassembled WGS sequence"/>
</dbReference>
<dbReference type="Gramene" id="PGSC0003DMT400086012">
    <property type="protein sequence ID" value="PGSC0003DMT400086012"/>
    <property type="gene ID" value="PGSC0003DMG400035583"/>
</dbReference>
<protein>
    <submittedName>
        <fullName evidence="1">Uncharacterized protein</fullName>
    </submittedName>
</protein>
<evidence type="ECO:0000313" key="2">
    <source>
        <dbReference type="Proteomes" id="UP000011115"/>
    </source>
</evidence>
<accession>M1DAT2</accession>
<dbReference type="InParanoid" id="M1DAT2"/>
<reference evidence="2" key="1">
    <citation type="journal article" date="2011" name="Nature">
        <title>Genome sequence and analysis of the tuber crop potato.</title>
        <authorList>
            <consortium name="The Potato Genome Sequencing Consortium"/>
        </authorList>
    </citation>
    <scope>NUCLEOTIDE SEQUENCE [LARGE SCALE GENOMIC DNA]</scope>
    <source>
        <strain evidence="2">cv. DM1-3 516 R44</strain>
    </source>
</reference>
<dbReference type="AlphaFoldDB" id="M1DAT2"/>
<proteinExistence type="predicted"/>
<keyword evidence="2" id="KW-1185">Reference proteome</keyword>